<feature type="transmembrane region" description="Helical" evidence="6">
    <location>
        <begin position="539"/>
        <end position="558"/>
    </location>
</feature>
<feature type="transmembrane region" description="Helical" evidence="6">
    <location>
        <begin position="406"/>
        <end position="429"/>
    </location>
</feature>
<name>A0A6G1L4U3_9PEZI</name>
<dbReference type="InterPro" id="IPR020846">
    <property type="entry name" value="MFS_dom"/>
</dbReference>
<keyword evidence="2 6" id="KW-0812">Transmembrane</keyword>
<evidence type="ECO:0000256" key="1">
    <source>
        <dbReference type="ARBA" id="ARBA00004141"/>
    </source>
</evidence>
<feature type="domain" description="Major facilitator superfamily (MFS) profile" evidence="7">
    <location>
        <begin position="87"/>
        <end position="563"/>
    </location>
</feature>
<comment type="subcellular location">
    <subcellularLocation>
        <location evidence="1">Membrane</location>
        <topology evidence="1">Multi-pass membrane protein</topology>
    </subcellularLocation>
</comment>
<evidence type="ECO:0000256" key="5">
    <source>
        <dbReference type="SAM" id="MobiDB-lite"/>
    </source>
</evidence>
<sequence>MESQDVAFEADVDLDVAVQEQGRRGQRQGEWPAEAAKGGLRFENSDSGGQEDQDADEASSLLPRDGDGEPSSWDSDFAHLPWYKRPSIYWVLGPFFLMALAFGGSMTPKVNLILDLICQEYVAQRAITEPGFVMVPVDFVNGDNDQCRIPEVQSRVSIFMLYGSLIAGTLAAITSPKLGALSDRHGRKVVLVFTSVGTIASEIITIFAALYPQTFPVGLLLVGFALDGLTGSFILSMAMASSYATDCTPAALRNVAFGFFHGCLFTGLAAGPILAGLLVKYTGKIVLVFYILLGVHTFFALFIGLFVPESLSKRRQIEAREKHAKAVAELGPAADWIHSLQQLNLMAPLKVLWPTGPGSSPALRRNLLVLAAVDTILFGVAMGSMTVVVIYMNYQFGWKTYEASRFLSIVNSSRVFCLIVILPILTRFVRGKVDPKAKNKGCDTFDLTLIRVAVLFDTLGYAGYAMSQQGGAFIASGVLASLGGIGSPTLQSALTKHVPAHQTGQLLGANSLLHALARIVAPTVFNAIYSATVGKFTQTVFVCLASTFALAFLISWFLRPHVFFAEDDGEALEEESAPLVPSNNAEPARTPIVTPIVAAFASVLISLGLLSQN</sequence>
<reference evidence="8" key="1">
    <citation type="journal article" date="2020" name="Stud. Mycol.">
        <title>101 Dothideomycetes genomes: a test case for predicting lifestyles and emergence of pathogens.</title>
        <authorList>
            <person name="Haridas S."/>
            <person name="Albert R."/>
            <person name="Binder M."/>
            <person name="Bloem J."/>
            <person name="Labutti K."/>
            <person name="Salamov A."/>
            <person name="Andreopoulos B."/>
            <person name="Baker S."/>
            <person name="Barry K."/>
            <person name="Bills G."/>
            <person name="Bluhm B."/>
            <person name="Cannon C."/>
            <person name="Castanera R."/>
            <person name="Culley D."/>
            <person name="Daum C."/>
            <person name="Ezra D."/>
            <person name="Gonzalez J."/>
            <person name="Henrissat B."/>
            <person name="Kuo A."/>
            <person name="Liang C."/>
            <person name="Lipzen A."/>
            <person name="Lutzoni F."/>
            <person name="Magnuson J."/>
            <person name="Mondo S."/>
            <person name="Nolan M."/>
            <person name="Ohm R."/>
            <person name="Pangilinan J."/>
            <person name="Park H.-J."/>
            <person name="Ramirez L."/>
            <person name="Alfaro M."/>
            <person name="Sun H."/>
            <person name="Tritt A."/>
            <person name="Yoshinaga Y."/>
            <person name="Zwiers L.-H."/>
            <person name="Turgeon B."/>
            <person name="Goodwin S."/>
            <person name="Spatafora J."/>
            <person name="Crous P."/>
            <person name="Grigoriev I."/>
        </authorList>
    </citation>
    <scope>NUCLEOTIDE SEQUENCE</scope>
    <source>
        <strain evidence="8">CBS 116005</strain>
    </source>
</reference>
<keyword evidence="9" id="KW-1185">Reference proteome</keyword>
<feature type="transmembrane region" description="Helical" evidence="6">
    <location>
        <begin position="592"/>
        <end position="610"/>
    </location>
</feature>
<gene>
    <name evidence="8" type="ORF">EJ03DRAFT_160115</name>
</gene>
<dbReference type="GO" id="GO:0022857">
    <property type="term" value="F:transmembrane transporter activity"/>
    <property type="evidence" value="ECO:0007669"/>
    <property type="project" value="InterPro"/>
</dbReference>
<dbReference type="Proteomes" id="UP000799436">
    <property type="component" value="Unassembled WGS sequence"/>
</dbReference>
<feature type="region of interest" description="Disordered" evidence="5">
    <location>
        <begin position="17"/>
        <end position="70"/>
    </location>
</feature>
<feature type="transmembrane region" description="Helical" evidence="6">
    <location>
        <begin position="190"/>
        <end position="211"/>
    </location>
</feature>
<accession>A0A6G1L4U3</accession>
<keyword evidence="3 6" id="KW-1133">Transmembrane helix</keyword>
<dbReference type="PANTHER" id="PTHR23507">
    <property type="entry name" value="ZGC:174356"/>
    <property type="match status" value="1"/>
</dbReference>
<keyword evidence="4 6" id="KW-0472">Membrane</keyword>
<organism evidence="8 9">
    <name type="scientific">Teratosphaeria nubilosa</name>
    <dbReference type="NCBI Taxonomy" id="161662"/>
    <lineage>
        <taxon>Eukaryota</taxon>
        <taxon>Fungi</taxon>
        <taxon>Dikarya</taxon>
        <taxon>Ascomycota</taxon>
        <taxon>Pezizomycotina</taxon>
        <taxon>Dothideomycetes</taxon>
        <taxon>Dothideomycetidae</taxon>
        <taxon>Mycosphaerellales</taxon>
        <taxon>Teratosphaeriaceae</taxon>
        <taxon>Teratosphaeria</taxon>
    </lineage>
</organism>
<dbReference type="SUPFAM" id="SSF103473">
    <property type="entry name" value="MFS general substrate transporter"/>
    <property type="match status" value="1"/>
</dbReference>
<evidence type="ECO:0000259" key="7">
    <source>
        <dbReference type="PROSITE" id="PS50850"/>
    </source>
</evidence>
<dbReference type="PANTHER" id="PTHR23507:SF40">
    <property type="entry name" value="TETRACYCLINE-EFFLUX TRANSPORTER"/>
    <property type="match status" value="1"/>
</dbReference>
<dbReference type="AlphaFoldDB" id="A0A6G1L4U3"/>
<dbReference type="InterPro" id="IPR036259">
    <property type="entry name" value="MFS_trans_sf"/>
</dbReference>
<feature type="transmembrane region" description="Helical" evidence="6">
    <location>
        <begin position="158"/>
        <end position="178"/>
    </location>
</feature>
<proteinExistence type="predicted"/>
<feature type="transmembrane region" description="Helical" evidence="6">
    <location>
        <begin position="255"/>
        <end position="279"/>
    </location>
</feature>
<feature type="transmembrane region" description="Helical" evidence="6">
    <location>
        <begin position="88"/>
        <end position="106"/>
    </location>
</feature>
<dbReference type="PROSITE" id="PS50850">
    <property type="entry name" value="MFS"/>
    <property type="match status" value="1"/>
</dbReference>
<dbReference type="GO" id="GO:0016020">
    <property type="term" value="C:membrane"/>
    <property type="evidence" value="ECO:0007669"/>
    <property type="project" value="UniProtKB-SubCell"/>
</dbReference>
<dbReference type="Pfam" id="PF07690">
    <property type="entry name" value="MFS_1"/>
    <property type="match status" value="1"/>
</dbReference>
<dbReference type="InterPro" id="IPR011701">
    <property type="entry name" value="MFS"/>
</dbReference>
<evidence type="ECO:0000256" key="6">
    <source>
        <dbReference type="SAM" id="Phobius"/>
    </source>
</evidence>
<dbReference type="EMBL" id="ML995859">
    <property type="protein sequence ID" value="KAF2767254.1"/>
    <property type="molecule type" value="Genomic_DNA"/>
</dbReference>
<feature type="transmembrane region" description="Helical" evidence="6">
    <location>
        <begin position="217"/>
        <end position="243"/>
    </location>
</feature>
<protein>
    <submittedName>
        <fullName evidence="8">MFS general substrate transporter</fullName>
    </submittedName>
</protein>
<feature type="transmembrane region" description="Helical" evidence="6">
    <location>
        <begin position="285"/>
        <end position="307"/>
    </location>
</feature>
<evidence type="ECO:0000256" key="2">
    <source>
        <dbReference type="ARBA" id="ARBA00022692"/>
    </source>
</evidence>
<evidence type="ECO:0000313" key="9">
    <source>
        <dbReference type="Proteomes" id="UP000799436"/>
    </source>
</evidence>
<evidence type="ECO:0000256" key="3">
    <source>
        <dbReference type="ARBA" id="ARBA00022989"/>
    </source>
</evidence>
<feature type="transmembrane region" description="Helical" evidence="6">
    <location>
        <begin position="367"/>
        <end position="394"/>
    </location>
</feature>
<dbReference type="OrthoDB" id="3026777at2759"/>
<dbReference type="Gene3D" id="1.20.1250.20">
    <property type="entry name" value="MFS general substrate transporter like domains"/>
    <property type="match status" value="1"/>
</dbReference>
<evidence type="ECO:0000256" key="4">
    <source>
        <dbReference type="ARBA" id="ARBA00023136"/>
    </source>
</evidence>
<evidence type="ECO:0000313" key="8">
    <source>
        <dbReference type="EMBL" id="KAF2767254.1"/>
    </source>
</evidence>